<evidence type="ECO:0000313" key="2">
    <source>
        <dbReference type="Proteomes" id="UP000535890"/>
    </source>
</evidence>
<comment type="caution">
    <text evidence="1">The sequence shown here is derived from an EMBL/GenBank/DDBJ whole genome shotgun (WGS) entry which is preliminary data.</text>
</comment>
<dbReference type="EMBL" id="JACCBN010000001">
    <property type="protein sequence ID" value="NYD37461.1"/>
    <property type="molecule type" value="Genomic_DNA"/>
</dbReference>
<accession>A0A7Y9J6Y3</accession>
<keyword evidence="2" id="KW-1185">Reference proteome</keyword>
<gene>
    <name evidence="1" type="ORF">BJ983_003563</name>
</gene>
<organism evidence="1 2">
    <name type="scientific">Actinomycetospora corticicola</name>
    <dbReference type="NCBI Taxonomy" id="663602"/>
    <lineage>
        <taxon>Bacteria</taxon>
        <taxon>Bacillati</taxon>
        <taxon>Actinomycetota</taxon>
        <taxon>Actinomycetes</taxon>
        <taxon>Pseudonocardiales</taxon>
        <taxon>Pseudonocardiaceae</taxon>
        <taxon>Actinomycetospora</taxon>
    </lineage>
</organism>
<dbReference type="Proteomes" id="UP000535890">
    <property type="component" value="Unassembled WGS sequence"/>
</dbReference>
<evidence type="ECO:0000313" key="1">
    <source>
        <dbReference type="EMBL" id="NYD37461.1"/>
    </source>
</evidence>
<protein>
    <submittedName>
        <fullName evidence="1">Uncharacterized protein</fullName>
    </submittedName>
</protein>
<reference evidence="1 2" key="1">
    <citation type="submission" date="2020-07" db="EMBL/GenBank/DDBJ databases">
        <title>Sequencing the genomes of 1000 actinobacteria strains.</title>
        <authorList>
            <person name="Klenk H.-P."/>
        </authorList>
    </citation>
    <scope>NUCLEOTIDE SEQUENCE [LARGE SCALE GENOMIC DNA]</scope>
    <source>
        <strain evidence="1 2">DSM 45772</strain>
    </source>
</reference>
<dbReference type="AlphaFoldDB" id="A0A7Y9J6Y3"/>
<dbReference type="RefSeq" id="WP_179795016.1">
    <property type="nucleotide sequence ID" value="NZ_BAABHP010000025.1"/>
</dbReference>
<sequence length="53" mass="5517">MCALRVFDRHIEVDLVLTAGHAVPATTAKLRAALAPLLAGRAVHVTVVDLDAG</sequence>
<proteinExistence type="predicted"/>
<name>A0A7Y9J6Y3_9PSEU</name>